<feature type="compositionally biased region" description="Basic and acidic residues" evidence="1">
    <location>
        <begin position="422"/>
        <end position="443"/>
    </location>
</feature>
<dbReference type="EMBL" id="JAKWBI020000150">
    <property type="protein sequence ID" value="KAJ2901482.1"/>
    <property type="molecule type" value="Genomic_DNA"/>
</dbReference>
<feature type="compositionally biased region" description="Polar residues" evidence="1">
    <location>
        <begin position="552"/>
        <end position="576"/>
    </location>
</feature>
<feature type="compositionally biased region" description="Low complexity" evidence="1">
    <location>
        <begin position="94"/>
        <end position="111"/>
    </location>
</feature>
<feature type="region of interest" description="Disordered" evidence="1">
    <location>
        <begin position="278"/>
        <end position="307"/>
    </location>
</feature>
<proteinExistence type="predicted"/>
<feature type="region of interest" description="Disordered" evidence="1">
    <location>
        <begin position="1008"/>
        <end position="1031"/>
    </location>
</feature>
<feature type="region of interest" description="Disordered" evidence="1">
    <location>
        <begin position="389"/>
        <end position="462"/>
    </location>
</feature>
<name>A0AAD5RRF4_9PEZI</name>
<feature type="region of interest" description="Disordered" evidence="1">
    <location>
        <begin position="474"/>
        <end position="603"/>
    </location>
</feature>
<keyword evidence="3" id="KW-1185">Reference proteome</keyword>
<gene>
    <name evidence="2" type="ORF">MKZ38_001823</name>
</gene>
<feature type="compositionally biased region" description="Low complexity" evidence="1">
    <location>
        <begin position="444"/>
        <end position="456"/>
    </location>
</feature>
<feature type="region of interest" description="Disordered" evidence="1">
    <location>
        <begin position="782"/>
        <end position="823"/>
    </location>
</feature>
<feature type="compositionally biased region" description="Polar residues" evidence="1">
    <location>
        <begin position="531"/>
        <end position="542"/>
    </location>
</feature>
<feature type="compositionally biased region" description="Basic and acidic residues" evidence="1">
    <location>
        <begin position="589"/>
        <end position="603"/>
    </location>
</feature>
<organism evidence="2 3">
    <name type="scientific">Zalerion maritima</name>
    <dbReference type="NCBI Taxonomy" id="339359"/>
    <lineage>
        <taxon>Eukaryota</taxon>
        <taxon>Fungi</taxon>
        <taxon>Dikarya</taxon>
        <taxon>Ascomycota</taxon>
        <taxon>Pezizomycotina</taxon>
        <taxon>Sordariomycetes</taxon>
        <taxon>Lulworthiomycetidae</taxon>
        <taxon>Lulworthiales</taxon>
        <taxon>Lulworthiaceae</taxon>
        <taxon>Zalerion</taxon>
    </lineage>
</organism>
<dbReference type="Proteomes" id="UP001201980">
    <property type="component" value="Unassembled WGS sequence"/>
</dbReference>
<feature type="region of interest" description="Disordered" evidence="1">
    <location>
        <begin position="844"/>
        <end position="911"/>
    </location>
</feature>
<feature type="compositionally biased region" description="Basic and acidic residues" evidence="1">
    <location>
        <begin position="799"/>
        <end position="810"/>
    </location>
</feature>
<feature type="region of interest" description="Disordered" evidence="1">
    <location>
        <begin position="1"/>
        <end position="219"/>
    </location>
</feature>
<feature type="region of interest" description="Disordered" evidence="1">
    <location>
        <begin position="1051"/>
        <end position="1095"/>
    </location>
</feature>
<feature type="compositionally biased region" description="Polar residues" evidence="1">
    <location>
        <begin position="194"/>
        <end position="209"/>
    </location>
</feature>
<accession>A0AAD5RRF4</accession>
<feature type="compositionally biased region" description="Basic and acidic residues" evidence="1">
    <location>
        <begin position="854"/>
        <end position="865"/>
    </location>
</feature>
<feature type="compositionally biased region" description="Polar residues" evidence="1">
    <location>
        <begin position="812"/>
        <end position="823"/>
    </location>
</feature>
<feature type="compositionally biased region" description="Basic and acidic residues" evidence="1">
    <location>
        <begin position="165"/>
        <end position="174"/>
    </location>
</feature>
<feature type="compositionally biased region" description="Basic and acidic residues" evidence="1">
    <location>
        <begin position="1051"/>
        <end position="1084"/>
    </location>
</feature>
<feature type="compositionally biased region" description="Pro residues" evidence="1">
    <location>
        <begin position="740"/>
        <end position="749"/>
    </location>
</feature>
<feature type="region of interest" description="Disordered" evidence="1">
    <location>
        <begin position="968"/>
        <end position="993"/>
    </location>
</feature>
<protein>
    <submittedName>
        <fullName evidence="2">Uncharacterized protein</fullName>
    </submittedName>
</protein>
<reference evidence="2" key="1">
    <citation type="submission" date="2022-07" db="EMBL/GenBank/DDBJ databases">
        <title>Draft genome sequence of Zalerion maritima ATCC 34329, a (micro)plastics degrading marine fungus.</title>
        <authorList>
            <person name="Paco A."/>
            <person name="Goncalves M.F.M."/>
            <person name="Rocha-Santos T.A.P."/>
            <person name="Alves A."/>
        </authorList>
    </citation>
    <scope>NUCLEOTIDE SEQUENCE</scope>
    <source>
        <strain evidence="2">ATCC 34329</strain>
    </source>
</reference>
<evidence type="ECO:0000256" key="1">
    <source>
        <dbReference type="SAM" id="MobiDB-lite"/>
    </source>
</evidence>
<feature type="compositionally biased region" description="Basic residues" evidence="1">
    <location>
        <begin position="786"/>
        <end position="798"/>
    </location>
</feature>
<feature type="compositionally biased region" description="Acidic residues" evidence="1">
    <location>
        <begin position="875"/>
        <end position="890"/>
    </location>
</feature>
<sequence>MVSQESPYALGPSPFGDSANFKMHKVLPHPKRNRVPRSHRAVPARYPLEQHTFAGTGSSSSSERSTSQSTRVPYLRHHSRRIGSGPEMPPTPPTHSRSSSSTQSILPSSPTCVATPEDSSENVATPERPSTPPNQKSPPTPDVTPPGPAATRPTRPVFSHRLRTRTGDTFKAESYRTAPEYPISDDEKSERSTLRPQLPSSKTSQNTVRQLADSRDDDKHKFRQLVGLGLGLESSPDHADHAAAPKANGDQFLVFDRNEPFIEAEGDNSDCHEYFGKSGSAKKQKLPTGPLTPGELNGGNPKVVEDDTVTPTNATKALRSMSLREQTLTEPSPNVVQDAPDAEGFWTLPSGSRSSINNDMDSRRVSMMSTKSTVSTIVEAILVDASPRRQKTLRHMRKATGLRDSSSDLATASPQSSIRPQSAEDRDSPKRANPIPKERRHDSITSNGTTSSMSSSKARRDIWKNGGVPVVVVPERRSSVKSNRPQSLRSTSSRRSKRSNSVGSTPLSSIPPSKDLAPFFERPSRRRRATLSDSGSSDSQRTIDYPPVVPVRTSSLSAHTSRNASRNTSRAASLTAESLKAQEDFQQSLEKKECQKPTPEVKLERAATIEPEKPSTHHDEDSHHAENHHLNVDTNGDPFFGRRGSIHKTPFSQASVDTNGTSAAEVSEAMAVNIYPHQNSSVLMVDHSTRPSDSSDESVKAKQSAVPKVVTTNPEGDAPVTPPQPAFSMEDVDSPLRNPRAPPEPPVTLEPPVLAFIPATPSGMTPAAEKEKMLGNFYEEVDGKPRRPSLVRRTFSRRRYSEDRSRRFSEDGQSPSLLKRTLSLSRNARRLTGERVPTLDCKGKELAEVGGYPTEEKPPPDESRLHPFWRPQYSDSEDEDDWDSEMDDEEHDGHYRYPAIDNRPPHPRRSLSSRLKRTFAILPISPEREYPVSTSEHSSGDRRTIRRTASGNLRVLKNRRISLESFHRGKNFEGPDEDRPFTAPDRAATSPARVNSLRHKPRFLVSMQHRGNGIVNPRSPSPRGKPRRSSSKLRTILGDYGFQHFPRRFNEHRREKRSRELRGKISAPKEVRDGVGDVIRRGNLRESFSGAQPRV</sequence>
<feature type="region of interest" description="Disordered" evidence="1">
    <location>
        <begin position="686"/>
        <end position="750"/>
    </location>
</feature>
<feature type="compositionally biased region" description="Basic and acidic residues" evidence="1">
    <location>
        <begin position="968"/>
        <end position="980"/>
    </location>
</feature>
<dbReference type="AlphaFoldDB" id="A0AAD5RRF4"/>
<feature type="compositionally biased region" description="Polar residues" evidence="1">
    <location>
        <begin position="403"/>
        <end position="420"/>
    </location>
</feature>
<evidence type="ECO:0000313" key="2">
    <source>
        <dbReference type="EMBL" id="KAJ2901482.1"/>
    </source>
</evidence>
<feature type="compositionally biased region" description="Basic residues" evidence="1">
    <location>
        <begin position="22"/>
        <end position="42"/>
    </location>
</feature>
<feature type="compositionally biased region" description="Basic residues" evidence="1">
    <location>
        <begin position="389"/>
        <end position="400"/>
    </location>
</feature>
<evidence type="ECO:0000313" key="3">
    <source>
        <dbReference type="Proteomes" id="UP001201980"/>
    </source>
</evidence>
<feature type="compositionally biased region" description="Low complexity" evidence="1">
    <location>
        <begin position="58"/>
        <end position="71"/>
    </location>
</feature>
<comment type="caution">
    <text evidence="2">The sequence shown here is derived from an EMBL/GenBank/DDBJ whole genome shotgun (WGS) entry which is preliminary data.</text>
</comment>
<feature type="compositionally biased region" description="Pro residues" evidence="1">
    <location>
        <begin position="129"/>
        <end position="148"/>
    </location>
</feature>